<proteinExistence type="predicted"/>
<evidence type="ECO:0000313" key="1">
    <source>
        <dbReference type="EMBL" id="KAI9465130.1"/>
    </source>
</evidence>
<dbReference type="Proteomes" id="UP001207468">
    <property type="component" value="Unassembled WGS sequence"/>
</dbReference>
<accession>A0ACC0U5N0</accession>
<keyword evidence="2" id="KW-1185">Reference proteome</keyword>
<name>A0ACC0U5N0_9AGAM</name>
<protein>
    <submittedName>
        <fullName evidence="1">Uncharacterized protein</fullName>
    </submittedName>
</protein>
<sequence>MSSPQSQDPLAPPNTAKIPSLVSSIVLKARESDSLTSLTPRLVRSEVEKKMGIPSGTLDSPTYKALVKRAISDAINLGKTPEVNTSLDGKMKKNVSKPEVGERRRSNSKSIKSKETITDSEREDEPKLSAFGLRVKSDTRADIGEGKLVRSNPKALSSKVDPKTSKDTSQSTKAVRLEPKRKPPPAQQAQSDFDAENSDMMPRATSSSHRMTDRENSEAEKPRAKLKRPKQISHTLSKDEETIKRLKSLVVACGVRKQWARELDGLNANAQITYIRKILRDLGMVGRLSLEQAREIVLGVNSPRSWMMCRNLRGLSYRGSRSKLRAQADAWPRVANNADDAYDSSDSGSKITSDHERPQVNNARRSIMAFLQDQSSDED</sequence>
<gene>
    <name evidence="1" type="ORF">F5148DRAFT_1285824</name>
</gene>
<evidence type="ECO:0000313" key="2">
    <source>
        <dbReference type="Proteomes" id="UP001207468"/>
    </source>
</evidence>
<dbReference type="EMBL" id="JAGFNK010000146">
    <property type="protein sequence ID" value="KAI9465130.1"/>
    <property type="molecule type" value="Genomic_DNA"/>
</dbReference>
<comment type="caution">
    <text evidence="1">The sequence shown here is derived from an EMBL/GenBank/DDBJ whole genome shotgun (WGS) entry which is preliminary data.</text>
</comment>
<reference evidence="1" key="1">
    <citation type="submission" date="2021-03" db="EMBL/GenBank/DDBJ databases">
        <title>Evolutionary priming and transition to the ectomycorrhizal habit in an iconic lineage of mushroom-forming fungi: is preadaptation a requirement?</title>
        <authorList>
            <consortium name="DOE Joint Genome Institute"/>
            <person name="Looney B.P."/>
            <person name="Miyauchi S."/>
            <person name="Morin E."/>
            <person name="Drula E."/>
            <person name="Courty P.E."/>
            <person name="Chicoki N."/>
            <person name="Fauchery L."/>
            <person name="Kohler A."/>
            <person name="Kuo A."/>
            <person name="LaButti K."/>
            <person name="Pangilinan J."/>
            <person name="Lipzen A."/>
            <person name="Riley R."/>
            <person name="Andreopoulos W."/>
            <person name="He G."/>
            <person name="Johnson J."/>
            <person name="Barry K.W."/>
            <person name="Grigoriev I.V."/>
            <person name="Nagy L."/>
            <person name="Hibbett D."/>
            <person name="Henrissat B."/>
            <person name="Matheny P.B."/>
            <person name="Labbe J."/>
            <person name="Martin A.F."/>
        </authorList>
    </citation>
    <scope>NUCLEOTIDE SEQUENCE</scope>
    <source>
        <strain evidence="1">BPL698</strain>
    </source>
</reference>
<organism evidence="1 2">
    <name type="scientific">Russula earlei</name>
    <dbReference type="NCBI Taxonomy" id="71964"/>
    <lineage>
        <taxon>Eukaryota</taxon>
        <taxon>Fungi</taxon>
        <taxon>Dikarya</taxon>
        <taxon>Basidiomycota</taxon>
        <taxon>Agaricomycotina</taxon>
        <taxon>Agaricomycetes</taxon>
        <taxon>Russulales</taxon>
        <taxon>Russulaceae</taxon>
        <taxon>Russula</taxon>
    </lineage>
</organism>